<dbReference type="RefSeq" id="WP_126598073.1">
    <property type="nucleotide sequence ID" value="NZ_BIFQ01000001.1"/>
</dbReference>
<sequence>MNSDTIGGLVGVSLFLVLPIVIGLAFLIKARAVARSRLRWLTHDNAEPSDAAVTRYRVLGVIFIALPIIVFVMAIAAMMK</sequence>
<dbReference type="EMBL" id="BIFQ01000001">
    <property type="protein sequence ID" value="GCE07089.1"/>
    <property type="molecule type" value="Genomic_DNA"/>
</dbReference>
<dbReference type="InterPro" id="IPR045679">
    <property type="entry name" value="DUF6199"/>
</dbReference>
<protein>
    <recommendedName>
        <fullName evidence="2">DUF6199 domain-containing protein</fullName>
    </recommendedName>
</protein>
<comment type="caution">
    <text evidence="3">The sequence shown here is derived from an EMBL/GenBank/DDBJ whole genome shotgun (WGS) entry which is preliminary data.</text>
</comment>
<dbReference type="AlphaFoldDB" id="A0A401ZJR9"/>
<evidence type="ECO:0000259" key="2">
    <source>
        <dbReference type="Pfam" id="PF19701"/>
    </source>
</evidence>
<reference evidence="4" key="1">
    <citation type="submission" date="2018-12" db="EMBL/GenBank/DDBJ databases">
        <title>Tengunoibacter tsumagoiensis gen. nov., sp. nov., Dictyobacter kobayashii sp. nov., D. alpinus sp. nov., and D. joshuensis sp. nov. and description of Dictyobacteraceae fam. nov. within the order Ktedonobacterales isolated from Tengu-no-mugimeshi.</title>
        <authorList>
            <person name="Wang C.M."/>
            <person name="Zheng Y."/>
            <person name="Sakai Y."/>
            <person name="Toyoda A."/>
            <person name="Minakuchi Y."/>
            <person name="Abe K."/>
            <person name="Yokota A."/>
            <person name="Yabe S."/>
        </authorList>
    </citation>
    <scope>NUCLEOTIDE SEQUENCE [LARGE SCALE GENOMIC DNA]</scope>
    <source>
        <strain evidence="4">S-27</strain>
    </source>
</reference>
<organism evidence="3 4">
    <name type="scientific">Dictyobacter aurantiacus</name>
    <dbReference type="NCBI Taxonomy" id="1936993"/>
    <lineage>
        <taxon>Bacteria</taxon>
        <taxon>Bacillati</taxon>
        <taxon>Chloroflexota</taxon>
        <taxon>Ktedonobacteria</taxon>
        <taxon>Ktedonobacterales</taxon>
        <taxon>Dictyobacteraceae</taxon>
        <taxon>Dictyobacter</taxon>
    </lineage>
</organism>
<dbReference type="Pfam" id="PF19701">
    <property type="entry name" value="DUF6199"/>
    <property type="match status" value="1"/>
</dbReference>
<keyword evidence="1" id="KW-1133">Transmembrane helix</keyword>
<name>A0A401ZJR9_9CHLR</name>
<gene>
    <name evidence="3" type="ORF">KDAU_44180</name>
</gene>
<evidence type="ECO:0000313" key="3">
    <source>
        <dbReference type="EMBL" id="GCE07089.1"/>
    </source>
</evidence>
<dbReference type="Proteomes" id="UP000287224">
    <property type="component" value="Unassembled WGS sequence"/>
</dbReference>
<evidence type="ECO:0000256" key="1">
    <source>
        <dbReference type="SAM" id="Phobius"/>
    </source>
</evidence>
<accession>A0A401ZJR9</accession>
<feature type="domain" description="DUF6199" evidence="2">
    <location>
        <begin position="15"/>
        <end position="73"/>
    </location>
</feature>
<keyword evidence="1" id="KW-0472">Membrane</keyword>
<feature type="transmembrane region" description="Helical" evidence="1">
    <location>
        <begin position="58"/>
        <end position="79"/>
    </location>
</feature>
<evidence type="ECO:0000313" key="4">
    <source>
        <dbReference type="Proteomes" id="UP000287224"/>
    </source>
</evidence>
<keyword evidence="4" id="KW-1185">Reference proteome</keyword>
<keyword evidence="1" id="KW-0812">Transmembrane</keyword>
<feature type="transmembrane region" description="Helical" evidence="1">
    <location>
        <begin position="6"/>
        <end position="28"/>
    </location>
</feature>
<proteinExistence type="predicted"/>